<keyword evidence="2" id="KW-1133">Transmembrane helix</keyword>
<feature type="non-terminal residue" evidence="3">
    <location>
        <position position="371"/>
    </location>
</feature>
<comment type="caution">
    <text evidence="3">The sequence shown here is derived from an EMBL/GenBank/DDBJ whole genome shotgun (WGS) entry which is preliminary data.</text>
</comment>
<dbReference type="InterPro" id="IPR003673">
    <property type="entry name" value="CoA-Trfase_fam_III"/>
</dbReference>
<dbReference type="InterPro" id="IPR023606">
    <property type="entry name" value="CoA-Trfase_III_dom_1_sf"/>
</dbReference>
<reference evidence="3" key="1">
    <citation type="submission" date="2023-03" db="EMBL/GenBank/DDBJ databases">
        <authorList>
            <person name="Steffen K."/>
            <person name="Cardenas P."/>
        </authorList>
    </citation>
    <scope>NUCLEOTIDE SEQUENCE</scope>
</reference>
<keyword evidence="2" id="KW-0472">Membrane</keyword>
<dbReference type="PANTHER" id="PTHR48228:SF4">
    <property type="entry name" value="BLR3030 PROTEIN"/>
    <property type="match status" value="1"/>
</dbReference>
<evidence type="ECO:0000256" key="1">
    <source>
        <dbReference type="ARBA" id="ARBA00008383"/>
    </source>
</evidence>
<dbReference type="InterPro" id="IPR044855">
    <property type="entry name" value="CoA-Trfase_III_dom3_sf"/>
</dbReference>
<dbReference type="SUPFAM" id="SSF89796">
    <property type="entry name" value="CoA-transferase family III (CaiB/BaiF)"/>
    <property type="match status" value="2"/>
</dbReference>
<feature type="non-terminal residue" evidence="3">
    <location>
        <position position="1"/>
    </location>
</feature>
<feature type="transmembrane region" description="Helical" evidence="2">
    <location>
        <begin position="12"/>
        <end position="33"/>
    </location>
</feature>
<dbReference type="Proteomes" id="UP001174909">
    <property type="component" value="Unassembled WGS sequence"/>
</dbReference>
<proteinExistence type="inferred from homology"/>
<evidence type="ECO:0000256" key="2">
    <source>
        <dbReference type="SAM" id="Phobius"/>
    </source>
</evidence>
<dbReference type="AlphaFoldDB" id="A0AA35U0B1"/>
<evidence type="ECO:0000313" key="4">
    <source>
        <dbReference type="Proteomes" id="UP001174909"/>
    </source>
</evidence>
<keyword evidence="2" id="KW-0812">Transmembrane</keyword>
<organism evidence="3 4">
    <name type="scientific">Geodia barretti</name>
    <name type="common">Barrett's horny sponge</name>
    <dbReference type="NCBI Taxonomy" id="519541"/>
    <lineage>
        <taxon>Eukaryota</taxon>
        <taxon>Metazoa</taxon>
        <taxon>Porifera</taxon>
        <taxon>Demospongiae</taxon>
        <taxon>Heteroscleromorpha</taxon>
        <taxon>Tetractinellida</taxon>
        <taxon>Astrophorina</taxon>
        <taxon>Geodiidae</taxon>
        <taxon>Geodia</taxon>
    </lineage>
</organism>
<accession>A0AA35U0B1</accession>
<comment type="similarity">
    <text evidence="1">Belongs to the CoA-transferase III family.</text>
</comment>
<sequence>NADSPRPVYTAIPIASVYGAFQSVVAIVVALNARERDGVGQRIEVPLFDSMFQSLGRFGVRVHNAPPAIPMLQELWGGIFQCSDGQYVRFGGSGNQNFRQFVEAAGITSWDDEGLTDFDRPLDVPQFHAEAQQRIRELFLSRTAQEWEDLIAEAGSEGAVCRTSAEWFDHPHTRASQMMVEVDDPTYGKMLQPGINARMSLTPGRVRGPAPTPDQHRGEILAELRPRPASEAAMHQDTMSSALDGVKVLDLCIILAGPTMGRTLAEYGANVIKIDNPRRGSTVARHNDINRGKRSILLDLRSEEGRDVFWKLLEDADVVAQNYRAGSLERLGLGYEAVKKRKPDIVYASLNAYGHMGPWAERPGHEGFAQA</sequence>
<dbReference type="PANTHER" id="PTHR48228">
    <property type="entry name" value="SUCCINYL-COA--D-CITRAMALATE COA-TRANSFERASE"/>
    <property type="match status" value="1"/>
</dbReference>
<evidence type="ECO:0000313" key="3">
    <source>
        <dbReference type="EMBL" id="CAI8056896.1"/>
    </source>
</evidence>
<dbReference type="Gene3D" id="3.40.50.10540">
    <property type="entry name" value="Crotonobetainyl-coa:carnitine coa-transferase, domain 1"/>
    <property type="match status" value="2"/>
</dbReference>
<dbReference type="EMBL" id="CASHTH010004403">
    <property type="protein sequence ID" value="CAI8056896.1"/>
    <property type="molecule type" value="Genomic_DNA"/>
</dbReference>
<dbReference type="GO" id="GO:0016740">
    <property type="term" value="F:transferase activity"/>
    <property type="evidence" value="ECO:0007669"/>
    <property type="project" value="UniProtKB-KW"/>
</dbReference>
<dbReference type="InterPro" id="IPR050509">
    <property type="entry name" value="CoA-transferase_III"/>
</dbReference>
<protein>
    <submittedName>
        <fullName evidence="3">CoA-transferase/lyase DddD</fullName>
    </submittedName>
</protein>
<keyword evidence="4" id="KW-1185">Reference proteome</keyword>
<gene>
    <name evidence="3" type="ORF">GBAR_LOCUS30988</name>
</gene>
<dbReference type="Pfam" id="PF02515">
    <property type="entry name" value="CoA_transf_3"/>
    <property type="match status" value="2"/>
</dbReference>
<dbReference type="Gene3D" id="3.30.1540.10">
    <property type="entry name" value="formyl-coa transferase, domain 3"/>
    <property type="match status" value="1"/>
</dbReference>
<name>A0AA35U0B1_GEOBA</name>